<reference evidence="1 2" key="1">
    <citation type="submission" date="2018-06" db="EMBL/GenBank/DDBJ databases">
        <authorList>
            <consortium name="Pathogen Informatics"/>
            <person name="Doyle S."/>
        </authorList>
    </citation>
    <scope>NUCLEOTIDE SEQUENCE [LARGE SCALE GENOMIC DNA]</scope>
    <source>
        <strain evidence="1 2">NCTC10254</strain>
    </source>
</reference>
<dbReference type="AlphaFoldDB" id="A0A8B4HAG8"/>
<gene>
    <name evidence="1" type="ORF">NCTC10254_02414</name>
</gene>
<name>A0A8B4HAG8_9CORY</name>
<proteinExistence type="predicted"/>
<evidence type="ECO:0000313" key="2">
    <source>
        <dbReference type="Proteomes" id="UP000249886"/>
    </source>
</evidence>
<organism evidence="1 2">
    <name type="scientific">Corynebacterium matruchotii</name>
    <dbReference type="NCBI Taxonomy" id="43768"/>
    <lineage>
        <taxon>Bacteria</taxon>
        <taxon>Bacillati</taxon>
        <taxon>Actinomycetota</taxon>
        <taxon>Actinomycetes</taxon>
        <taxon>Mycobacteriales</taxon>
        <taxon>Corynebacteriaceae</taxon>
        <taxon>Corynebacterium</taxon>
    </lineage>
</organism>
<comment type="caution">
    <text evidence="1">The sequence shown here is derived from an EMBL/GenBank/DDBJ whole genome shotgun (WGS) entry which is preliminary data.</text>
</comment>
<protein>
    <submittedName>
        <fullName evidence="1">Uncharacterized protein</fullName>
    </submittedName>
</protein>
<sequence>MTNINGVGGERRFDGGYYSVWEGMLWANRSGFVI</sequence>
<dbReference type="EMBL" id="UARK01000034">
    <property type="protein sequence ID" value="SPW33632.1"/>
    <property type="molecule type" value="Genomic_DNA"/>
</dbReference>
<accession>A0A8B4HAG8</accession>
<dbReference type="Proteomes" id="UP000249886">
    <property type="component" value="Unassembled WGS sequence"/>
</dbReference>
<evidence type="ECO:0000313" key="1">
    <source>
        <dbReference type="EMBL" id="SPW33632.1"/>
    </source>
</evidence>